<evidence type="ECO:0000256" key="2">
    <source>
        <dbReference type="ARBA" id="ARBA00022475"/>
    </source>
</evidence>
<evidence type="ECO:0000256" key="3">
    <source>
        <dbReference type="ARBA" id="ARBA00022692"/>
    </source>
</evidence>
<feature type="transmembrane region" description="Helical" evidence="7">
    <location>
        <begin position="392"/>
        <end position="410"/>
    </location>
</feature>
<comment type="subcellular location">
    <subcellularLocation>
        <location evidence="1">Cell membrane</location>
        <topology evidence="1">Multi-pass membrane protein</topology>
    </subcellularLocation>
</comment>
<dbReference type="InterPro" id="IPR011701">
    <property type="entry name" value="MFS"/>
</dbReference>
<name>A0A543CJD4_9ACTN</name>
<feature type="transmembrane region" description="Helical" evidence="7">
    <location>
        <begin position="111"/>
        <end position="134"/>
    </location>
</feature>
<keyword evidence="4 7" id="KW-1133">Transmembrane helix</keyword>
<dbReference type="GO" id="GO:0022857">
    <property type="term" value="F:transmembrane transporter activity"/>
    <property type="evidence" value="ECO:0007669"/>
    <property type="project" value="InterPro"/>
</dbReference>
<dbReference type="GO" id="GO:0005886">
    <property type="term" value="C:plasma membrane"/>
    <property type="evidence" value="ECO:0007669"/>
    <property type="project" value="UniProtKB-SubCell"/>
</dbReference>
<dbReference type="PANTHER" id="PTHR23513:SF11">
    <property type="entry name" value="STAPHYLOFERRIN A TRANSPORTER"/>
    <property type="match status" value="1"/>
</dbReference>
<feature type="transmembrane region" description="Helical" evidence="7">
    <location>
        <begin position="243"/>
        <end position="264"/>
    </location>
</feature>
<organism evidence="8 9">
    <name type="scientific">Actinoallomurus bryophytorum</name>
    <dbReference type="NCBI Taxonomy" id="1490222"/>
    <lineage>
        <taxon>Bacteria</taxon>
        <taxon>Bacillati</taxon>
        <taxon>Actinomycetota</taxon>
        <taxon>Actinomycetes</taxon>
        <taxon>Streptosporangiales</taxon>
        <taxon>Thermomonosporaceae</taxon>
        <taxon>Actinoallomurus</taxon>
    </lineage>
</organism>
<evidence type="ECO:0000256" key="4">
    <source>
        <dbReference type="ARBA" id="ARBA00022989"/>
    </source>
</evidence>
<dbReference type="Pfam" id="PF07690">
    <property type="entry name" value="MFS_1"/>
    <property type="match status" value="1"/>
</dbReference>
<evidence type="ECO:0000256" key="5">
    <source>
        <dbReference type="ARBA" id="ARBA00023136"/>
    </source>
</evidence>
<comment type="caution">
    <text evidence="8">The sequence shown here is derived from an EMBL/GenBank/DDBJ whole genome shotgun (WGS) entry which is preliminary data.</text>
</comment>
<feature type="transmembrane region" description="Helical" evidence="7">
    <location>
        <begin position="155"/>
        <end position="175"/>
    </location>
</feature>
<evidence type="ECO:0000313" key="8">
    <source>
        <dbReference type="EMBL" id="TQL97232.1"/>
    </source>
</evidence>
<feature type="transmembrane region" description="Helical" evidence="7">
    <location>
        <begin position="181"/>
        <end position="199"/>
    </location>
</feature>
<feature type="transmembrane region" description="Helical" evidence="7">
    <location>
        <begin position="363"/>
        <end position="386"/>
    </location>
</feature>
<dbReference type="AlphaFoldDB" id="A0A543CJD4"/>
<sequence length="463" mass="45530">MATTDGTERRARHAAGGLARYVTAAALVRGADSGAVVGLILLAVDPGSHLRNGAAAGGLLAAALSAPHLVGPLTAHRLDRARDTRRALAVAYLVYAAALAAGATLVGRVPIAGAVGAVALAGCCGPLLTGGLSSRLAAIARPGDRAQRRAQGWDALTYSVGGTAGPAVVAGLAALFGPLTAVLGLSAAAAAGAVLTLTLPPDDSRADLDLPSPGRAAGHRNARAPGVWDGLVRLVAHPSLRRVTTMTMLSALELGALPVIAVIFGARLTGRPGAGAVLTVAFGVGGLVGALLVTVFPLRGEPERLALRLFAAVAAATGLCAFAPAYGFALAGFAVIGLVNAAAFTATLAARTKYAPPYARAQVFVTSAGVKVALASVGAAVTGMAAGLGGRVLLLLAAGITIASVVAAIADRMITGQDADAEKEDPLGGDACTSPPPSTSTRTPSACGTPSWTSSAGHSGPPR</sequence>
<keyword evidence="5 7" id="KW-0472">Membrane</keyword>
<feature type="transmembrane region" description="Helical" evidence="7">
    <location>
        <begin position="330"/>
        <end position="351"/>
    </location>
</feature>
<dbReference type="PANTHER" id="PTHR23513">
    <property type="entry name" value="INTEGRAL MEMBRANE EFFLUX PROTEIN-RELATED"/>
    <property type="match status" value="1"/>
</dbReference>
<feature type="transmembrane region" description="Helical" evidence="7">
    <location>
        <begin position="54"/>
        <end position="75"/>
    </location>
</feature>
<dbReference type="InterPro" id="IPR036259">
    <property type="entry name" value="MFS_trans_sf"/>
</dbReference>
<feature type="transmembrane region" description="Helical" evidence="7">
    <location>
        <begin position="276"/>
        <end position="298"/>
    </location>
</feature>
<feature type="transmembrane region" description="Helical" evidence="7">
    <location>
        <begin position="87"/>
        <end position="105"/>
    </location>
</feature>
<accession>A0A543CJD4</accession>
<dbReference type="SUPFAM" id="SSF103473">
    <property type="entry name" value="MFS general substrate transporter"/>
    <property type="match status" value="1"/>
</dbReference>
<feature type="transmembrane region" description="Helical" evidence="7">
    <location>
        <begin position="21"/>
        <end position="42"/>
    </location>
</feature>
<gene>
    <name evidence="8" type="ORF">FB559_2810</name>
</gene>
<evidence type="ECO:0000313" key="9">
    <source>
        <dbReference type="Proteomes" id="UP000316096"/>
    </source>
</evidence>
<dbReference type="EMBL" id="VFOZ01000001">
    <property type="protein sequence ID" value="TQL97232.1"/>
    <property type="molecule type" value="Genomic_DNA"/>
</dbReference>
<dbReference type="Gene3D" id="1.20.1250.20">
    <property type="entry name" value="MFS general substrate transporter like domains"/>
    <property type="match status" value="1"/>
</dbReference>
<evidence type="ECO:0000256" key="6">
    <source>
        <dbReference type="SAM" id="MobiDB-lite"/>
    </source>
</evidence>
<reference evidence="8 9" key="1">
    <citation type="submission" date="2019-06" db="EMBL/GenBank/DDBJ databases">
        <title>Sequencing the genomes of 1000 actinobacteria strains.</title>
        <authorList>
            <person name="Klenk H.-P."/>
        </authorList>
    </citation>
    <scope>NUCLEOTIDE SEQUENCE [LARGE SCALE GENOMIC DNA]</scope>
    <source>
        <strain evidence="8 9">DSM 102200</strain>
    </source>
</reference>
<feature type="region of interest" description="Disordered" evidence="6">
    <location>
        <begin position="420"/>
        <end position="463"/>
    </location>
</feature>
<keyword evidence="9" id="KW-1185">Reference proteome</keyword>
<evidence type="ECO:0000256" key="1">
    <source>
        <dbReference type="ARBA" id="ARBA00004651"/>
    </source>
</evidence>
<feature type="transmembrane region" description="Helical" evidence="7">
    <location>
        <begin position="305"/>
        <end position="324"/>
    </location>
</feature>
<keyword evidence="2" id="KW-1003">Cell membrane</keyword>
<dbReference type="Proteomes" id="UP000316096">
    <property type="component" value="Unassembled WGS sequence"/>
</dbReference>
<dbReference type="RefSeq" id="WP_221640017.1">
    <property type="nucleotide sequence ID" value="NZ_VFOZ01000001.1"/>
</dbReference>
<protein>
    <submittedName>
        <fullName evidence="8">Putative MFS family arabinose efflux permease</fullName>
    </submittedName>
</protein>
<evidence type="ECO:0000256" key="7">
    <source>
        <dbReference type="SAM" id="Phobius"/>
    </source>
</evidence>
<feature type="compositionally biased region" description="Polar residues" evidence="6">
    <location>
        <begin position="446"/>
        <end position="457"/>
    </location>
</feature>
<keyword evidence="3 7" id="KW-0812">Transmembrane</keyword>
<proteinExistence type="predicted"/>